<evidence type="ECO:0000313" key="1">
    <source>
        <dbReference type="EMBL" id="PJM77754.1"/>
    </source>
</evidence>
<dbReference type="AlphaFoldDB" id="A0A2M9HLQ8"/>
<keyword evidence="2" id="KW-1185">Reference proteome</keyword>
<dbReference type="Proteomes" id="UP000229239">
    <property type="component" value="Unassembled WGS sequence"/>
</dbReference>
<reference evidence="2" key="1">
    <citation type="submission" date="2017-10" db="EMBL/GenBank/DDBJ databases">
        <title>Draft genome sequences of strains TRE 1, TRE 9, TRE H and TRI 7, isolated from tamarins, belonging to four potential novel Bifidobacterium species.</title>
        <authorList>
            <person name="Mattarelli P."/>
            <person name="Modesto M."/>
            <person name="Puglisi E."/>
            <person name="Morelli L."/>
            <person name="Bonetti A."/>
            <person name="Spezio C."/>
            <person name="Sandri C."/>
        </authorList>
    </citation>
    <scope>NUCLEOTIDE SEQUENCE [LARGE SCALE GENOMIC DNA]</scope>
    <source>
        <strain evidence="2">TREH</strain>
    </source>
</reference>
<comment type="caution">
    <text evidence="1">The sequence shown here is derived from an EMBL/GenBank/DDBJ whole genome shotgun (WGS) entry which is preliminary data.</text>
</comment>
<organism evidence="1 2">
    <name type="scientific">Bifidobacterium felsineum</name>
    <dbReference type="NCBI Taxonomy" id="2045440"/>
    <lineage>
        <taxon>Bacteria</taxon>
        <taxon>Bacillati</taxon>
        <taxon>Actinomycetota</taxon>
        <taxon>Actinomycetes</taxon>
        <taxon>Bifidobacteriales</taxon>
        <taxon>Bifidobacteriaceae</taxon>
        <taxon>Bifidobacterium</taxon>
    </lineage>
</organism>
<gene>
    <name evidence="1" type="ORF">CSQ86_01435</name>
</gene>
<dbReference type="OrthoDB" id="3231571at2"/>
<evidence type="ECO:0000313" key="2">
    <source>
        <dbReference type="Proteomes" id="UP000229239"/>
    </source>
</evidence>
<protein>
    <submittedName>
        <fullName evidence="1">Transposase</fullName>
    </submittedName>
</protein>
<name>A0A2M9HLQ8_9BIFI</name>
<sequence length="136" mass="15596">MTHGKVLFDEGQVRYLNTLPAVRHATHNRITYEQEFKVECLRRDRVGESPTEMFKQAGLPPALVGSKRIERSFSRWRSDPNLNKIVDATVGEHRDFTPVAADADPRDALIREQALRIMNLEQESRRLRARSGLDAV</sequence>
<accession>A0A2M9HLQ8</accession>
<dbReference type="EMBL" id="PEBJ01000001">
    <property type="protein sequence ID" value="PJM77754.1"/>
    <property type="molecule type" value="Genomic_DNA"/>
</dbReference>
<proteinExistence type="predicted"/>
<dbReference type="RefSeq" id="WP_100493359.1">
    <property type="nucleotide sequence ID" value="NZ_PEBJ01000001.1"/>
</dbReference>